<dbReference type="EMBL" id="CP042295">
    <property type="protein sequence ID" value="QDY86912.1"/>
    <property type="molecule type" value="Genomic_DNA"/>
</dbReference>
<feature type="chain" id="PRO_5022832531" description="Variable surface lipoprotein" evidence="2">
    <location>
        <begin position="25"/>
        <end position="217"/>
    </location>
</feature>
<keyword evidence="2" id="KW-0732">Signal</keyword>
<evidence type="ECO:0000313" key="3">
    <source>
        <dbReference type="EMBL" id="QDY86912.1"/>
    </source>
</evidence>
<dbReference type="RefSeq" id="WP_146368500.1">
    <property type="nucleotide sequence ID" value="NZ_CP042295.1"/>
</dbReference>
<feature type="signal peptide" evidence="2">
    <location>
        <begin position="1"/>
        <end position="24"/>
    </location>
</feature>
<dbReference type="OrthoDB" id="400312at2"/>
<organism evidence="3 4">
    <name type="scientific">Mycoplasma anserisalpingitidis</name>
    <dbReference type="NCBI Taxonomy" id="519450"/>
    <lineage>
        <taxon>Bacteria</taxon>
        <taxon>Bacillati</taxon>
        <taxon>Mycoplasmatota</taxon>
        <taxon>Mollicutes</taxon>
        <taxon>Mycoplasmataceae</taxon>
        <taxon>Mycoplasma</taxon>
    </lineage>
</organism>
<evidence type="ECO:0008006" key="5">
    <source>
        <dbReference type="Google" id="ProtNLM"/>
    </source>
</evidence>
<evidence type="ECO:0000256" key="1">
    <source>
        <dbReference type="SAM" id="MobiDB-lite"/>
    </source>
</evidence>
<reference evidence="3 4" key="1">
    <citation type="journal article" date="2019" name="Microbiol. Resour. Announc.">
        <title>Complete Genome Sequences of Three Mycoplasma anserisalpingitis (Mycoplasma sp. 1220) Strains.</title>
        <authorList>
            <person name="Grozner D."/>
            <person name="Forro B."/>
            <person name="Kovacs A.B."/>
            <person name="Marton S."/>
            <person name="Banyai K."/>
            <person name="Kreizinger Z."/>
            <person name="Sulyok K.M."/>
            <person name="Gyuranecz M."/>
        </authorList>
    </citation>
    <scope>NUCLEOTIDE SEQUENCE [LARGE SCALE GENOMIC DNA]</scope>
    <source>
        <strain evidence="3 4">ATCC:BAA-2147</strain>
    </source>
</reference>
<sequence>MKFKLKNLLIGGVLTSMMPLVALSASCGKKENKEESKDQNEDQGKNTSKEEVVSVLKIDLTKLQNGATIDFKSLNSETKYKLELVDKESLIAFLSDSANYRLYFDSYKKKDKLPEGFTSYQEVTTSEKDFNLRKTVMKIYSDMKNLKDSYFSAPIAEESLTDSNNKYYRQPDKRVKYTLSEDKTTVTMKFYETTGSIDEKTLDIDKNAEFTLEIKIK</sequence>
<accession>A0A5B8J783</accession>
<evidence type="ECO:0000313" key="4">
    <source>
        <dbReference type="Proteomes" id="UP000318927"/>
    </source>
</evidence>
<evidence type="ECO:0000256" key="2">
    <source>
        <dbReference type="SAM" id="SignalP"/>
    </source>
</evidence>
<dbReference type="KEGG" id="mans:FRW55_01910"/>
<dbReference type="Proteomes" id="UP000318927">
    <property type="component" value="Chromosome"/>
</dbReference>
<keyword evidence="4" id="KW-1185">Reference proteome</keyword>
<dbReference type="PROSITE" id="PS51257">
    <property type="entry name" value="PROKAR_LIPOPROTEIN"/>
    <property type="match status" value="1"/>
</dbReference>
<feature type="region of interest" description="Disordered" evidence="1">
    <location>
        <begin position="29"/>
        <end position="48"/>
    </location>
</feature>
<dbReference type="AlphaFoldDB" id="A0A5B8J783"/>
<gene>
    <name evidence="3" type="ORF">FRW55_01910</name>
</gene>
<proteinExistence type="predicted"/>
<protein>
    <recommendedName>
        <fullName evidence="5">Variable surface lipoprotein</fullName>
    </recommendedName>
</protein>
<name>A0A5B8J783_9MOLU</name>